<keyword evidence="11" id="KW-1185">Reference proteome</keyword>
<dbReference type="InterPro" id="IPR003661">
    <property type="entry name" value="HisK_dim/P_dom"/>
</dbReference>
<reference evidence="10" key="1">
    <citation type="submission" date="2021-04" db="EMBL/GenBank/DDBJ databases">
        <authorList>
            <person name="Zhang D.-C."/>
        </authorList>
    </citation>
    <scope>NUCLEOTIDE SEQUENCE</scope>
    <source>
        <strain evidence="10">CGMCC 1.15697</strain>
    </source>
</reference>
<comment type="caution">
    <text evidence="10">The sequence shown here is derived from an EMBL/GenBank/DDBJ whole genome shotgun (WGS) entry which is preliminary data.</text>
</comment>
<keyword evidence="7" id="KW-1133">Transmembrane helix</keyword>
<dbReference type="InterPro" id="IPR036097">
    <property type="entry name" value="HisK_dim/P_sf"/>
</dbReference>
<feature type="domain" description="PAC" evidence="9">
    <location>
        <begin position="399"/>
        <end position="450"/>
    </location>
</feature>
<keyword evidence="7" id="KW-0812">Transmembrane</keyword>
<keyword evidence="4" id="KW-0808">Transferase</keyword>
<dbReference type="AlphaFoldDB" id="A0A8J7SLX3"/>
<gene>
    <name evidence="10" type="ORF">KAJ83_06000</name>
</gene>
<protein>
    <recommendedName>
        <fullName evidence="2">histidine kinase</fullName>
        <ecNumber evidence="2">2.7.13.3</ecNumber>
    </recommendedName>
</protein>
<evidence type="ECO:0000256" key="4">
    <source>
        <dbReference type="ARBA" id="ARBA00022679"/>
    </source>
</evidence>
<feature type="region of interest" description="Disordered" evidence="6">
    <location>
        <begin position="1"/>
        <end position="27"/>
    </location>
</feature>
<dbReference type="Pfam" id="PF08447">
    <property type="entry name" value="PAS_3"/>
    <property type="match status" value="1"/>
</dbReference>
<dbReference type="InterPro" id="IPR004358">
    <property type="entry name" value="Sig_transdc_His_kin-like_C"/>
</dbReference>
<dbReference type="Gene3D" id="3.40.190.10">
    <property type="entry name" value="Periplasmic binding protein-like II"/>
    <property type="match status" value="2"/>
</dbReference>
<dbReference type="Gene3D" id="3.30.565.10">
    <property type="entry name" value="Histidine kinase-like ATPase, C-terminal domain"/>
    <property type="match status" value="1"/>
</dbReference>
<dbReference type="EC" id="2.7.13.3" evidence="2"/>
<dbReference type="GO" id="GO:0000155">
    <property type="term" value="F:phosphorelay sensor kinase activity"/>
    <property type="evidence" value="ECO:0007669"/>
    <property type="project" value="InterPro"/>
</dbReference>
<name>A0A8J7SLX3_9PROT</name>
<feature type="transmembrane region" description="Helical" evidence="7">
    <location>
        <begin position="286"/>
        <end position="308"/>
    </location>
</feature>
<comment type="catalytic activity">
    <reaction evidence="1">
        <text>ATP + protein L-histidine = ADP + protein N-phospho-L-histidine.</text>
        <dbReference type="EC" id="2.7.13.3"/>
    </reaction>
</comment>
<accession>A0A8J7SLX3</accession>
<evidence type="ECO:0000256" key="7">
    <source>
        <dbReference type="SAM" id="Phobius"/>
    </source>
</evidence>
<feature type="domain" description="Histidine kinase" evidence="8">
    <location>
        <begin position="468"/>
        <end position="688"/>
    </location>
</feature>
<evidence type="ECO:0000259" key="8">
    <source>
        <dbReference type="PROSITE" id="PS50109"/>
    </source>
</evidence>
<keyword evidence="7" id="KW-0472">Membrane</keyword>
<evidence type="ECO:0000259" key="9">
    <source>
        <dbReference type="PROSITE" id="PS50113"/>
    </source>
</evidence>
<dbReference type="InterPro" id="IPR000700">
    <property type="entry name" value="PAS-assoc_C"/>
</dbReference>
<evidence type="ECO:0000313" key="10">
    <source>
        <dbReference type="EMBL" id="MBP5856551.1"/>
    </source>
</evidence>
<dbReference type="PANTHER" id="PTHR43047">
    <property type="entry name" value="TWO-COMPONENT HISTIDINE PROTEIN KINASE"/>
    <property type="match status" value="1"/>
</dbReference>
<dbReference type="SUPFAM" id="SSF55874">
    <property type="entry name" value="ATPase domain of HSP90 chaperone/DNA topoisomerase II/histidine kinase"/>
    <property type="match status" value="1"/>
</dbReference>
<keyword evidence="5" id="KW-0418">Kinase</keyword>
<dbReference type="CDD" id="cd00082">
    <property type="entry name" value="HisKA"/>
    <property type="match status" value="1"/>
</dbReference>
<dbReference type="NCBIfam" id="TIGR00229">
    <property type="entry name" value="sensory_box"/>
    <property type="match status" value="1"/>
</dbReference>
<dbReference type="CDD" id="cd00130">
    <property type="entry name" value="PAS"/>
    <property type="match status" value="1"/>
</dbReference>
<evidence type="ECO:0000256" key="5">
    <source>
        <dbReference type="ARBA" id="ARBA00022777"/>
    </source>
</evidence>
<dbReference type="SUPFAM" id="SSF53850">
    <property type="entry name" value="Periplasmic binding protein-like II"/>
    <property type="match status" value="1"/>
</dbReference>
<evidence type="ECO:0000256" key="1">
    <source>
        <dbReference type="ARBA" id="ARBA00000085"/>
    </source>
</evidence>
<dbReference type="PROSITE" id="PS50109">
    <property type="entry name" value="HIS_KIN"/>
    <property type="match status" value="1"/>
</dbReference>
<sequence>MGMARSFHMPGRHGGTHHAAPPPGGRGGRASRAVLICLLLLLAPPSVGGAAPDDRPLVVGAYRNAPKIIVDDADHPTGFFPDLMRELSVRAGHPIRFEICEWRTCLQRLEEGRIDIMPDVAFSEARAARFQFGKTPALYSWSYLYTRPGGIVGGLAELDGQRVAILADSIQETKLREFSQEGGWTIETVRTASHAESFAAVGSGRADVAIVNHLFGERMEADSGLIRAQFVFNASALYLAFAPDIPRSLVDEFDSLLARLQSDPHSPYFDAYEKWFEAASVRVPDWLRALAAVGIVILLSALVSGVVLRRRIASATKALRHSTSKLQEAQRLARLGDFSWNVDTGEVEWSNGLRRLLEYDENDEITFETVAEGIHHPDDAERIMAWIQRGIAEGATSMGPAVYRLVRKTGEAIWVETNIEIAREAAGRTVIFGTCQDISSRIEMEQALLEAKVEAEQAARAKSVFLASMSHEFRTPLNAIIGFSEVLQMSANDRLTAKQHEQLSDIQTAAHQLYALVNDVLELTHAEQIDFHIAPVPSSLRQCVEEALAQVRFLAASRNVAIVNRLDEEGEILCRIDPIRARQVLVNILSNAIKYNRPDGRVVIDLGETRPDRVRIRVSDTGRGIPESMYGSIFDVFSRLEGDPFLAGEGTGVGLTIAKNLVERMGGDIGVKSVVGEGSTFWCDFPKI</sequence>
<dbReference type="SMART" id="SM00387">
    <property type="entry name" value="HATPase_c"/>
    <property type="match status" value="1"/>
</dbReference>
<organism evidence="10 11">
    <name type="scientific">Marivibrio halodurans</name>
    <dbReference type="NCBI Taxonomy" id="2039722"/>
    <lineage>
        <taxon>Bacteria</taxon>
        <taxon>Pseudomonadati</taxon>
        <taxon>Pseudomonadota</taxon>
        <taxon>Alphaproteobacteria</taxon>
        <taxon>Rhodospirillales</taxon>
        <taxon>Rhodospirillaceae</taxon>
        <taxon>Marivibrio</taxon>
    </lineage>
</organism>
<dbReference type="InterPro" id="IPR013655">
    <property type="entry name" value="PAS_fold_3"/>
</dbReference>
<evidence type="ECO:0000256" key="3">
    <source>
        <dbReference type="ARBA" id="ARBA00022553"/>
    </source>
</evidence>
<dbReference type="EMBL" id="JAGMWN010000002">
    <property type="protein sequence ID" value="MBP5856551.1"/>
    <property type="molecule type" value="Genomic_DNA"/>
</dbReference>
<dbReference type="SUPFAM" id="SSF55785">
    <property type="entry name" value="PYP-like sensor domain (PAS domain)"/>
    <property type="match status" value="1"/>
</dbReference>
<evidence type="ECO:0000313" key="11">
    <source>
        <dbReference type="Proteomes" id="UP000672602"/>
    </source>
</evidence>
<dbReference type="InterPro" id="IPR000014">
    <property type="entry name" value="PAS"/>
</dbReference>
<dbReference type="InterPro" id="IPR036890">
    <property type="entry name" value="HATPase_C_sf"/>
</dbReference>
<dbReference type="RefSeq" id="WP_210681118.1">
    <property type="nucleotide sequence ID" value="NZ_JAGMWN010000002.1"/>
</dbReference>
<dbReference type="Proteomes" id="UP000672602">
    <property type="component" value="Unassembled WGS sequence"/>
</dbReference>
<dbReference type="SMART" id="SM00062">
    <property type="entry name" value="PBPb"/>
    <property type="match status" value="1"/>
</dbReference>
<dbReference type="PRINTS" id="PR00344">
    <property type="entry name" value="BCTRLSENSOR"/>
</dbReference>
<dbReference type="Gene3D" id="3.30.450.20">
    <property type="entry name" value="PAS domain"/>
    <property type="match status" value="1"/>
</dbReference>
<dbReference type="InterPro" id="IPR003594">
    <property type="entry name" value="HATPase_dom"/>
</dbReference>
<dbReference type="Pfam" id="PF00512">
    <property type="entry name" value="HisKA"/>
    <property type="match status" value="1"/>
</dbReference>
<evidence type="ECO:0000256" key="6">
    <source>
        <dbReference type="SAM" id="MobiDB-lite"/>
    </source>
</evidence>
<proteinExistence type="predicted"/>
<dbReference type="Pfam" id="PF02518">
    <property type="entry name" value="HATPase_c"/>
    <property type="match status" value="1"/>
</dbReference>
<keyword evidence="3" id="KW-0597">Phosphoprotein</keyword>
<dbReference type="SMART" id="SM00388">
    <property type="entry name" value="HisKA"/>
    <property type="match status" value="1"/>
</dbReference>
<dbReference type="Gene3D" id="2.10.70.100">
    <property type="match status" value="1"/>
</dbReference>
<dbReference type="InterPro" id="IPR005467">
    <property type="entry name" value="His_kinase_dom"/>
</dbReference>
<dbReference type="PROSITE" id="PS50113">
    <property type="entry name" value="PAC"/>
    <property type="match status" value="1"/>
</dbReference>
<dbReference type="Pfam" id="PF00497">
    <property type="entry name" value="SBP_bac_3"/>
    <property type="match status" value="1"/>
</dbReference>
<dbReference type="SUPFAM" id="SSF47384">
    <property type="entry name" value="Homodimeric domain of signal transducing histidine kinase"/>
    <property type="match status" value="1"/>
</dbReference>
<dbReference type="InterPro" id="IPR035965">
    <property type="entry name" value="PAS-like_dom_sf"/>
</dbReference>
<dbReference type="InterPro" id="IPR001638">
    <property type="entry name" value="Solute-binding_3/MltF_N"/>
</dbReference>
<dbReference type="Gene3D" id="1.10.287.130">
    <property type="match status" value="1"/>
</dbReference>
<evidence type="ECO:0000256" key="2">
    <source>
        <dbReference type="ARBA" id="ARBA00012438"/>
    </source>
</evidence>